<dbReference type="Gene3D" id="2.60.120.330">
    <property type="entry name" value="B-lactam Antibiotic, Isopenicillin N Synthase, Chain"/>
    <property type="match status" value="1"/>
</dbReference>
<dbReference type="InterPro" id="IPR005123">
    <property type="entry name" value="Oxoglu/Fe-dep_dioxygenase_dom"/>
</dbReference>
<sequence>MGESAMHVPTIDLQLAKQNASVLAPLDAACRDHGFFILTNHGLDGVINNMWRVSKNFFQKPVSFKRSVLRTADKPLGYYDRELTKRMRDQKEVYDYMQPRTDGTDRNKWPEGEEEFRQALETFFHEVSHAAAETLNLVYRALGADQADLPKGDPRTSNVRLNYYPLHDPLEAEIRETVADLGDMALHHHTDPGVLTLLIQDMTGGLQTHSHADGWIDVPPLEGSIVVNLGDSLQVWTNDTYKAAIHRVVRMASIGAEDRFSTPYFFSPDKDAILEPLPALSGEPPCYRSFTWQEYIKGRVDDNYTDLGEDDIQISQFRLTGS</sequence>
<feature type="domain" description="Fe2OG dioxygenase" evidence="1">
    <location>
        <begin position="155"/>
        <end position="268"/>
    </location>
</feature>
<gene>
    <name evidence="2" type="ORF">METZ01_LOCUS252975</name>
</gene>
<dbReference type="EMBL" id="UINC01067947">
    <property type="protein sequence ID" value="SVC00121.1"/>
    <property type="molecule type" value="Genomic_DNA"/>
</dbReference>
<reference evidence="2" key="1">
    <citation type="submission" date="2018-05" db="EMBL/GenBank/DDBJ databases">
        <authorList>
            <person name="Lanie J.A."/>
            <person name="Ng W.-L."/>
            <person name="Kazmierczak K.M."/>
            <person name="Andrzejewski T.M."/>
            <person name="Davidsen T.M."/>
            <person name="Wayne K.J."/>
            <person name="Tettelin H."/>
            <person name="Glass J.I."/>
            <person name="Rusch D."/>
            <person name="Podicherti R."/>
            <person name="Tsui H.-C.T."/>
            <person name="Winkler M.E."/>
        </authorList>
    </citation>
    <scope>NUCLEOTIDE SEQUENCE</scope>
</reference>
<dbReference type="Pfam" id="PF03171">
    <property type="entry name" value="2OG-FeII_Oxy"/>
    <property type="match status" value="1"/>
</dbReference>
<dbReference type="PRINTS" id="PR00682">
    <property type="entry name" value="IPNSYNTHASE"/>
</dbReference>
<dbReference type="PROSITE" id="PS51471">
    <property type="entry name" value="FE2OG_OXY"/>
    <property type="match status" value="1"/>
</dbReference>
<dbReference type="SUPFAM" id="SSF51197">
    <property type="entry name" value="Clavaminate synthase-like"/>
    <property type="match status" value="1"/>
</dbReference>
<organism evidence="2">
    <name type="scientific">marine metagenome</name>
    <dbReference type="NCBI Taxonomy" id="408172"/>
    <lineage>
        <taxon>unclassified sequences</taxon>
        <taxon>metagenomes</taxon>
        <taxon>ecological metagenomes</taxon>
    </lineage>
</organism>
<dbReference type="InterPro" id="IPR027443">
    <property type="entry name" value="IPNS-like_sf"/>
</dbReference>
<dbReference type="AlphaFoldDB" id="A0A382IN53"/>
<dbReference type="InterPro" id="IPR044861">
    <property type="entry name" value="IPNS-like_FE2OG_OXY"/>
</dbReference>
<dbReference type="Pfam" id="PF14226">
    <property type="entry name" value="DIOX_N"/>
    <property type="match status" value="1"/>
</dbReference>
<dbReference type="PANTHER" id="PTHR47990">
    <property type="entry name" value="2-OXOGLUTARATE (2OG) AND FE(II)-DEPENDENT OXYGENASE SUPERFAMILY PROTEIN-RELATED"/>
    <property type="match status" value="1"/>
</dbReference>
<accession>A0A382IN53</accession>
<name>A0A382IN53_9ZZZZ</name>
<proteinExistence type="predicted"/>
<evidence type="ECO:0000313" key="2">
    <source>
        <dbReference type="EMBL" id="SVC00121.1"/>
    </source>
</evidence>
<protein>
    <recommendedName>
        <fullName evidence="1">Fe2OG dioxygenase domain-containing protein</fullName>
    </recommendedName>
</protein>
<dbReference type="InterPro" id="IPR050231">
    <property type="entry name" value="Iron_ascorbate_oxido_reductase"/>
</dbReference>
<dbReference type="InterPro" id="IPR026992">
    <property type="entry name" value="DIOX_N"/>
</dbReference>
<evidence type="ECO:0000259" key="1">
    <source>
        <dbReference type="PROSITE" id="PS51471"/>
    </source>
</evidence>